<keyword evidence="2" id="KW-1185">Reference proteome</keyword>
<proteinExistence type="predicted"/>
<sequence length="68" mass="7868">MEIIVLQVVETVDNDTAAKSDAEDATPKRQPRTRIKAFQDLFEKTQPAPPNFDPDEAKWEYLKQKHNL</sequence>
<dbReference type="AlphaFoldDB" id="A0AAV3XBT6"/>
<dbReference type="RefSeq" id="WP_226580688.1">
    <property type="nucleotide sequence ID" value="NZ_BLAY01000039.1"/>
</dbReference>
<comment type="caution">
    <text evidence="1">The sequence shown here is derived from an EMBL/GenBank/DDBJ whole genome shotgun (WGS) entry which is preliminary data.</text>
</comment>
<dbReference type="Proteomes" id="UP001050975">
    <property type="component" value="Unassembled WGS sequence"/>
</dbReference>
<dbReference type="EMBL" id="BLAY01000039">
    <property type="protein sequence ID" value="GET38096.1"/>
    <property type="molecule type" value="Genomic_DNA"/>
</dbReference>
<name>A0AAV3XBT6_9CYAN</name>
<accession>A0AAV3XBT6</accession>
<organism evidence="1 2">
    <name type="scientific">Microseira wollei NIES-4236</name>
    <dbReference type="NCBI Taxonomy" id="2530354"/>
    <lineage>
        <taxon>Bacteria</taxon>
        <taxon>Bacillati</taxon>
        <taxon>Cyanobacteriota</taxon>
        <taxon>Cyanophyceae</taxon>
        <taxon>Oscillatoriophycideae</taxon>
        <taxon>Aerosakkonematales</taxon>
        <taxon>Aerosakkonemataceae</taxon>
        <taxon>Microseira</taxon>
    </lineage>
</organism>
<evidence type="ECO:0000313" key="1">
    <source>
        <dbReference type="EMBL" id="GET38096.1"/>
    </source>
</evidence>
<protein>
    <submittedName>
        <fullName evidence="1">Uncharacterized protein</fullName>
    </submittedName>
</protein>
<evidence type="ECO:0000313" key="2">
    <source>
        <dbReference type="Proteomes" id="UP001050975"/>
    </source>
</evidence>
<gene>
    <name evidence="1" type="ORF">MiSe_28500</name>
</gene>
<reference evidence="1" key="1">
    <citation type="submission" date="2019-10" db="EMBL/GenBank/DDBJ databases">
        <title>Draft genome sequece of Microseira wollei NIES-4236.</title>
        <authorList>
            <person name="Yamaguchi H."/>
            <person name="Suzuki S."/>
            <person name="Kawachi M."/>
        </authorList>
    </citation>
    <scope>NUCLEOTIDE SEQUENCE</scope>
    <source>
        <strain evidence="1">NIES-4236</strain>
    </source>
</reference>